<dbReference type="Gene3D" id="3.40.50.410">
    <property type="entry name" value="von Willebrand factor, type A domain"/>
    <property type="match status" value="1"/>
</dbReference>
<evidence type="ECO:0000313" key="2">
    <source>
        <dbReference type="EMBL" id="KAK2570596.1"/>
    </source>
</evidence>
<dbReference type="AlphaFoldDB" id="A0AAD9R021"/>
<dbReference type="InterPro" id="IPR050525">
    <property type="entry name" value="ECM_Assembly_Org"/>
</dbReference>
<keyword evidence="3" id="KW-1185">Reference proteome</keyword>
<evidence type="ECO:0000313" key="3">
    <source>
        <dbReference type="Proteomes" id="UP001249851"/>
    </source>
</evidence>
<accession>A0AAD9R021</accession>
<sequence>MILLFSDRNPGSDIRVDWNNWKDYIDSLACRCAAEARRQNLQWFALQYYGECWARSGSLNLLLPRYPIDNKCDCVGETFKSCHLEDPESVCVGRAFRAYFYEFSDRLENKSQNHKPIPGEYDCQKAVDVALVVDVSGSVTKTNFNKVIQFLKLFVDRFDFPDSATRFALIRYDHRVFIDLTLEDSLRYSLPGLKNKIDKLKYTGGSTLTNRALKAVKEKIFNGIPRRDVPRRCIVITDGKSYEGVAKVSNDLKLLDIHVIAIGVGGHVDTEELRVIALGQRQNVLLMTSFDEVLAKAKNIIDQLARRVCRKTNNNARVLKIR</sequence>
<proteinExistence type="predicted"/>
<dbReference type="SMART" id="SM00327">
    <property type="entry name" value="VWA"/>
    <property type="match status" value="1"/>
</dbReference>
<dbReference type="PRINTS" id="PR00453">
    <property type="entry name" value="VWFADOMAIN"/>
</dbReference>
<dbReference type="SUPFAM" id="SSF53300">
    <property type="entry name" value="vWA-like"/>
    <property type="match status" value="1"/>
</dbReference>
<dbReference type="PANTHER" id="PTHR24020:SF20">
    <property type="entry name" value="PH DOMAIN-CONTAINING PROTEIN"/>
    <property type="match status" value="1"/>
</dbReference>
<comment type="caution">
    <text evidence="2">The sequence shown here is derived from an EMBL/GenBank/DDBJ whole genome shotgun (WGS) entry which is preliminary data.</text>
</comment>
<dbReference type="Pfam" id="PF00092">
    <property type="entry name" value="VWA"/>
    <property type="match status" value="1"/>
</dbReference>
<dbReference type="EMBL" id="JARQWQ010000007">
    <property type="protein sequence ID" value="KAK2570596.1"/>
    <property type="molecule type" value="Genomic_DNA"/>
</dbReference>
<reference evidence="2" key="1">
    <citation type="journal article" date="2023" name="G3 (Bethesda)">
        <title>Whole genome assembly and annotation of the endangered Caribbean coral Acropora cervicornis.</title>
        <authorList>
            <person name="Selwyn J.D."/>
            <person name="Vollmer S.V."/>
        </authorList>
    </citation>
    <scope>NUCLEOTIDE SEQUENCE</scope>
    <source>
        <strain evidence="2">K2</strain>
    </source>
</reference>
<dbReference type="InterPro" id="IPR036465">
    <property type="entry name" value="vWFA_dom_sf"/>
</dbReference>
<feature type="domain" description="VWFA" evidence="1">
    <location>
        <begin position="128"/>
        <end position="304"/>
    </location>
</feature>
<dbReference type="PROSITE" id="PS50234">
    <property type="entry name" value="VWFA"/>
    <property type="match status" value="1"/>
</dbReference>
<organism evidence="2 3">
    <name type="scientific">Acropora cervicornis</name>
    <name type="common">Staghorn coral</name>
    <dbReference type="NCBI Taxonomy" id="6130"/>
    <lineage>
        <taxon>Eukaryota</taxon>
        <taxon>Metazoa</taxon>
        <taxon>Cnidaria</taxon>
        <taxon>Anthozoa</taxon>
        <taxon>Hexacorallia</taxon>
        <taxon>Scleractinia</taxon>
        <taxon>Astrocoeniina</taxon>
        <taxon>Acroporidae</taxon>
        <taxon>Acropora</taxon>
    </lineage>
</organism>
<dbReference type="InterPro" id="IPR002035">
    <property type="entry name" value="VWF_A"/>
</dbReference>
<gene>
    <name evidence="2" type="ORF">P5673_004279</name>
</gene>
<dbReference type="PANTHER" id="PTHR24020">
    <property type="entry name" value="COLLAGEN ALPHA"/>
    <property type="match status" value="1"/>
</dbReference>
<reference evidence="2" key="2">
    <citation type="journal article" date="2023" name="Science">
        <title>Genomic signatures of disease resistance in endangered staghorn corals.</title>
        <authorList>
            <person name="Vollmer S.V."/>
            <person name="Selwyn J.D."/>
            <person name="Despard B.A."/>
            <person name="Roesel C.L."/>
        </authorList>
    </citation>
    <scope>NUCLEOTIDE SEQUENCE</scope>
    <source>
        <strain evidence="2">K2</strain>
    </source>
</reference>
<dbReference type="Proteomes" id="UP001249851">
    <property type="component" value="Unassembled WGS sequence"/>
</dbReference>
<protein>
    <submittedName>
        <fullName evidence="2">Cuticlin-6</fullName>
    </submittedName>
</protein>
<name>A0AAD9R021_ACRCE</name>
<evidence type="ECO:0000259" key="1">
    <source>
        <dbReference type="PROSITE" id="PS50234"/>
    </source>
</evidence>